<dbReference type="EMBL" id="CP096115">
    <property type="protein sequence ID" value="UUX93069.1"/>
    <property type="molecule type" value="Genomic_DNA"/>
</dbReference>
<feature type="domain" description="4'-phosphopantetheinyl transferase" evidence="8">
    <location>
        <begin position="3"/>
        <end position="110"/>
    </location>
</feature>
<dbReference type="EC" id="2.7.8.7" evidence="9"/>
<dbReference type="InterPro" id="IPR004568">
    <property type="entry name" value="Ppantetheine-prot_Trfase_dom"/>
</dbReference>
<keyword evidence="5" id="KW-0460">Magnesium</keyword>
<dbReference type="AlphaFoldDB" id="A0A9E7PQD3"/>
<evidence type="ECO:0000259" key="8">
    <source>
        <dbReference type="Pfam" id="PF01648"/>
    </source>
</evidence>
<gene>
    <name evidence="9" type="primary">acpS</name>
    <name evidence="9" type="ORF">L6E24_02820</name>
</gene>
<accession>A0A9E7PQD3</accession>
<proteinExistence type="inferred from homology"/>
<dbReference type="InterPro" id="IPR037143">
    <property type="entry name" value="4-PPantetheinyl_Trfase_dom_sf"/>
</dbReference>
<evidence type="ECO:0000313" key="10">
    <source>
        <dbReference type="Proteomes" id="UP001060368"/>
    </source>
</evidence>
<dbReference type="NCBIfam" id="TIGR00516">
    <property type="entry name" value="acpS"/>
    <property type="match status" value="1"/>
</dbReference>
<evidence type="ECO:0000256" key="3">
    <source>
        <dbReference type="ARBA" id="ARBA00022723"/>
    </source>
</evidence>
<dbReference type="GO" id="GO:0006633">
    <property type="term" value="P:fatty acid biosynthetic process"/>
    <property type="evidence" value="ECO:0007669"/>
    <property type="project" value="UniProtKB-KW"/>
</dbReference>
<dbReference type="HAMAP" id="MF_00101">
    <property type="entry name" value="AcpS"/>
    <property type="match status" value="1"/>
</dbReference>
<dbReference type="Pfam" id="PF01648">
    <property type="entry name" value="ACPS"/>
    <property type="match status" value="1"/>
</dbReference>
<reference evidence="9" key="1">
    <citation type="submission" date="2022-04" db="EMBL/GenBank/DDBJ databases">
        <title>Complete genome of Methanoplanus endosymbiosus DSM 3599.</title>
        <authorList>
            <person name="Chen S.-C."/>
            <person name="You Y.-T."/>
            <person name="Zhou Y.-Z."/>
            <person name="Lai M.-C."/>
        </authorList>
    </citation>
    <scope>NUCLEOTIDE SEQUENCE</scope>
    <source>
        <strain evidence="9">DSM 3599</strain>
    </source>
</reference>
<evidence type="ECO:0000256" key="5">
    <source>
        <dbReference type="ARBA" id="ARBA00022842"/>
    </source>
</evidence>
<evidence type="ECO:0000256" key="6">
    <source>
        <dbReference type="ARBA" id="ARBA00023098"/>
    </source>
</evidence>
<keyword evidence="3" id="KW-0479">Metal-binding</keyword>
<keyword evidence="1" id="KW-0444">Lipid biosynthesis</keyword>
<evidence type="ECO:0000256" key="1">
    <source>
        <dbReference type="ARBA" id="ARBA00022516"/>
    </source>
</evidence>
<evidence type="ECO:0000256" key="4">
    <source>
        <dbReference type="ARBA" id="ARBA00022832"/>
    </source>
</evidence>
<protein>
    <submittedName>
        <fullName evidence="9">Holo-ACP synthase</fullName>
        <ecNumber evidence="9">2.7.8.7</ecNumber>
    </submittedName>
</protein>
<dbReference type="InterPro" id="IPR002582">
    <property type="entry name" value="ACPS"/>
</dbReference>
<dbReference type="RefSeq" id="WP_257743209.1">
    <property type="nucleotide sequence ID" value="NZ_CP096115.1"/>
</dbReference>
<dbReference type="NCBIfam" id="TIGR00556">
    <property type="entry name" value="pantethn_trn"/>
    <property type="match status" value="1"/>
</dbReference>
<keyword evidence="2 9" id="KW-0808">Transferase</keyword>
<dbReference type="Gene3D" id="3.90.470.20">
    <property type="entry name" value="4'-phosphopantetheinyl transferase domain"/>
    <property type="match status" value="1"/>
</dbReference>
<dbReference type="GeneID" id="74306593"/>
<keyword evidence="6" id="KW-0443">Lipid metabolism</keyword>
<keyword evidence="4" id="KW-0276">Fatty acid metabolism</keyword>
<dbReference type="InterPro" id="IPR008278">
    <property type="entry name" value="4-PPantetheinyl_Trfase_dom"/>
</dbReference>
<evidence type="ECO:0000256" key="2">
    <source>
        <dbReference type="ARBA" id="ARBA00022679"/>
    </source>
</evidence>
<keyword evidence="10" id="KW-1185">Reference proteome</keyword>
<dbReference type="KEGG" id="mend:L6E24_02820"/>
<name>A0A9E7PQD3_9EURY</name>
<keyword evidence="7" id="KW-0275">Fatty acid biosynthesis</keyword>
<sequence length="136" mass="15250">MEIGVDIIDIHRFDEDLINNKAFIEKVFTDNEIRYCMSHGHPAQHLAVRFAAKEAVIKAVAPSGLVPDMRDIEVTNEDSGIPNVRILTKEGQKFEFKISLSHSQSQAVAFVIAERSTKNLIFLDSVKKSGPDHFQS</sequence>
<dbReference type="GO" id="GO:0000287">
    <property type="term" value="F:magnesium ion binding"/>
    <property type="evidence" value="ECO:0007669"/>
    <property type="project" value="InterPro"/>
</dbReference>
<dbReference type="GO" id="GO:0008897">
    <property type="term" value="F:holo-[acyl-carrier-protein] synthase activity"/>
    <property type="evidence" value="ECO:0007669"/>
    <property type="project" value="UniProtKB-EC"/>
</dbReference>
<evidence type="ECO:0000256" key="7">
    <source>
        <dbReference type="ARBA" id="ARBA00023160"/>
    </source>
</evidence>
<dbReference type="SUPFAM" id="SSF56214">
    <property type="entry name" value="4'-phosphopantetheinyl transferase"/>
    <property type="match status" value="1"/>
</dbReference>
<evidence type="ECO:0000313" key="9">
    <source>
        <dbReference type="EMBL" id="UUX93069.1"/>
    </source>
</evidence>
<dbReference type="Proteomes" id="UP001060368">
    <property type="component" value="Chromosome"/>
</dbReference>
<organism evidence="9 10">
    <name type="scientific">Methanoplanus endosymbiosus</name>
    <dbReference type="NCBI Taxonomy" id="33865"/>
    <lineage>
        <taxon>Archaea</taxon>
        <taxon>Methanobacteriati</taxon>
        <taxon>Methanobacteriota</taxon>
        <taxon>Stenosarchaea group</taxon>
        <taxon>Methanomicrobia</taxon>
        <taxon>Methanomicrobiales</taxon>
        <taxon>Methanomicrobiaceae</taxon>
        <taxon>Methanoplanus</taxon>
    </lineage>
</organism>